<name>A0A364N4C3_STELY</name>
<evidence type="ECO:0000256" key="9">
    <source>
        <dbReference type="ARBA" id="ARBA00047280"/>
    </source>
</evidence>
<evidence type="ECO:0000256" key="5">
    <source>
        <dbReference type="ARBA" id="ARBA00022801"/>
    </source>
</evidence>
<feature type="transmembrane region" description="Helical" evidence="11">
    <location>
        <begin position="38"/>
        <end position="57"/>
    </location>
</feature>
<dbReference type="STRING" id="183478.A0A364N4C3"/>
<dbReference type="InterPro" id="IPR003675">
    <property type="entry name" value="Rce1/LyrA-like_dom"/>
</dbReference>
<keyword evidence="3" id="KW-0645">Protease</keyword>
<keyword evidence="7 11" id="KW-1133">Transmembrane helix</keyword>
<dbReference type="Pfam" id="PF02517">
    <property type="entry name" value="Rce1-like"/>
    <property type="match status" value="1"/>
</dbReference>
<evidence type="ECO:0000256" key="7">
    <source>
        <dbReference type="ARBA" id="ARBA00022989"/>
    </source>
</evidence>
<dbReference type="InterPro" id="IPR039731">
    <property type="entry name" value="Rce1"/>
</dbReference>
<evidence type="ECO:0000313" key="13">
    <source>
        <dbReference type="EMBL" id="RAR11471.1"/>
    </source>
</evidence>
<organism evidence="13 14">
    <name type="scientific">Stemphylium lycopersici</name>
    <name type="common">Tomato gray leaf spot disease fungus</name>
    <name type="synonym">Thyrospora lycopersici</name>
    <dbReference type="NCBI Taxonomy" id="183478"/>
    <lineage>
        <taxon>Eukaryota</taxon>
        <taxon>Fungi</taxon>
        <taxon>Dikarya</taxon>
        <taxon>Ascomycota</taxon>
        <taxon>Pezizomycotina</taxon>
        <taxon>Dothideomycetes</taxon>
        <taxon>Pleosporomycetidae</taxon>
        <taxon>Pleosporales</taxon>
        <taxon>Pleosporineae</taxon>
        <taxon>Pleosporaceae</taxon>
        <taxon>Stemphylium</taxon>
    </lineage>
</organism>
<feature type="transmembrane region" description="Helical" evidence="11">
    <location>
        <begin position="118"/>
        <end position="136"/>
    </location>
</feature>
<evidence type="ECO:0000256" key="1">
    <source>
        <dbReference type="ARBA" id="ARBA00004477"/>
    </source>
</evidence>
<feature type="transmembrane region" description="Helical" evidence="11">
    <location>
        <begin position="312"/>
        <end position="330"/>
    </location>
</feature>
<dbReference type="EC" id="3.4.26.1" evidence="10"/>
<feature type="transmembrane region" description="Helical" evidence="11">
    <location>
        <begin position="225"/>
        <end position="250"/>
    </location>
</feature>
<dbReference type="OrthoDB" id="271604at2759"/>
<reference evidence="14" key="1">
    <citation type="submission" date="2018-05" db="EMBL/GenBank/DDBJ databases">
        <title>Draft genome sequence of Stemphylium lycopersici strain CIDEFI 213.</title>
        <authorList>
            <person name="Medina R."/>
            <person name="Franco M.E.E."/>
            <person name="Lucentini C.G."/>
            <person name="Saparrat M.C.N."/>
            <person name="Balatti P.A."/>
        </authorList>
    </citation>
    <scope>NUCLEOTIDE SEQUENCE [LARGE SCALE GENOMIC DNA]</scope>
    <source>
        <strain evidence="14">CIDEFI 213</strain>
    </source>
</reference>
<feature type="transmembrane region" description="Helical" evidence="11">
    <location>
        <begin position="78"/>
        <end position="98"/>
    </location>
</feature>
<evidence type="ECO:0000313" key="14">
    <source>
        <dbReference type="Proteomes" id="UP000249619"/>
    </source>
</evidence>
<dbReference type="GO" id="GO:0004222">
    <property type="term" value="F:metalloendopeptidase activity"/>
    <property type="evidence" value="ECO:0007669"/>
    <property type="project" value="InterPro"/>
</dbReference>
<keyword evidence="14" id="KW-1185">Reference proteome</keyword>
<keyword evidence="5" id="KW-0378">Hydrolase</keyword>
<evidence type="ECO:0000256" key="10">
    <source>
        <dbReference type="ARBA" id="ARBA00049729"/>
    </source>
</evidence>
<dbReference type="PANTHER" id="PTHR13046:SF0">
    <property type="entry name" value="CAAX PRENYL PROTEASE 2"/>
    <property type="match status" value="1"/>
</dbReference>
<comment type="subcellular location">
    <subcellularLocation>
        <location evidence="1">Endoplasmic reticulum membrane</location>
        <topology evidence="1">Multi-pass membrane protein</topology>
    </subcellularLocation>
</comment>
<dbReference type="AlphaFoldDB" id="A0A364N4C3"/>
<comment type="similarity">
    <text evidence="2">Belongs to the peptidase U48 family.</text>
</comment>
<evidence type="ECO:0000256" key="11">
    <source>
        <dbReference type="SAM" id="Phobius"/>
    </source>
</evidence>
<dbReference type="Proteomes" id="UP000249619">
    <property type="component" value="Unassembled WGS sequence"/>
</dbReference>
<accession>A0A364N4C3</accession>
<evidence type="ECO:0000259" key="12">
    <source>
        <dbReference type="Pfam" id="PF02517"/>
    </source>
</evidence>
<dbReference type="EMBL" id="QGDH01000056">
    <property type="protein sequence ID" value="RAR11471.1"/>
    <property type="molecule type" value="Genomic_DNA"/>
</dbReference>
<keyword evidence="4 11" id="KW-0812">Transmembrane</keyword>
<evidence type="ECO:0000256" key="2">
    <source>
        <dbReference type="ARBA" id="ARBA00006897"/>
    </source>
</evidence>
<keyword evidence="6" id="KW-0256">Endoplasmic reticulum</keyword>
<protein>
    <recommendedName>
        <fullName evidence="10">intramembrane prenyl-peptidase Rce1</fullName>
        <ecNumber evidence="10">3.4.26.1</ecNumber>
    </recommendedName>
</protein>
<evidence type="ECO:0000256" key="6">
    <source>
        <dbReference type="ARBA" id="ARBA00022824"/>
    </source>
</evidence>
<gene>
    <name evidence="13" type="ORF">DDE83_004507</name>
</gene>
<keyword evidence="8 11" id="KW-0472">Membrane</keyword>
<dbReference type="PANTHER" id="PTHR13046">
    <property type="entry name" value="PROTEASE U48 CAAX PRENYL PROTEASE RCE1"/>
    <property type="match status" value="1"/>
</dbReference>
<proteinExistence type="inferred from homology"/>
<evidence type="ECO:0000256" key="4">
    <source>
        <dbReference type="ARBA" id="ARBA00022692"/>
    </source>
</evidence>
<sequence>MPPPTRGWRDSFSVSALEDLYERHVKGVRKPPVLSPNAAALLSAAYVLIYVIPFYLSPATRPSPTLTRDAPSSIRARVRAVTFSTLLCSVLTVVVLYQHEATVAQIFSLLGLWPVSPLDIFRTMLLVVILFAGPLFEQGVVDGDWRDWVKLDGLHETLSSWIGYRNFVVGPVSEELVWRSFIVPLHVLAQLSGKQIVFLTPLYFGIAHLHHLYEFRITHSEVPFLVAIARSLFQFTYTSLFGFFAAFVFIRTGNVYTCILAHAFCNWMGLPRFYGRVGVEAGVPMGPPDVDKKDDDQKSAPAYQGKGIEWTVAYYIVLVAGAVGFYYQLFPLTESSHALPVEINKV</sequence>
<dbReference type="GO" id="GO:0005789">
    <property type="term" value="C:endoplasmic reticulum membrane"/>
    <property type="evidence" value="ECO:0007669"/>
    <property type="project" value="UniProtKB-SubCell"/>
</dbReference>
<evidence type="ECO:0000256" key="8">
    <source>
        <dbReference type="ARBA" id="ARBA00023136"/>
    </source>
</evidence>
<dbReference type="GO" id="GO:0071586">
    <property type="term" value="P:CAAX-box protein processing"/>
    <property type="evidence" value="ECO:0007669"/>
    <property type="project" value="InterPro"/>
</dbReference>
<evidence type="ECO:0000256" key="3">
    <source>
        <dbReference type="ARBA" id="ARBA00022670"/>
    </source>
</evidence>
<comment type="catalytic activity">
    <reaction evidence="9">
        <text>Hydrolyzes the peptide bond -P2-(S-farnesyl or geranylgeranyl)C-P1'-P2'-P3'-COOH where P1' and P2' are amino acids with aliphatic sidechains and P3' is any C-terminal residue.</text>
        <dbReference type="EC" id="3.4.26.1"/>
    </reaction>
</comment>
<feature type="domain" description="CAAX prenyl protease 2/Lysostaphin resistance protein A-like" evidence="12">
    <location>
        <begin position="160"/>
        <end position="268"/>
    </location>
</feature>
<comment type="caution">
    <text evidence="13">The sequence shown here is derived from an EMBL/GenBank/DDBJ whole genome shotgun (WGS) entry which is preliminary data.</text>
</comment>